<feature type="domain" description="TonB-dependent receptor plug" evidence="14">
    <location>
        <begin position="52"/>
        <end position="157"/>
    </location>
</feature>
<feature type="domain" description="TonB-dependent receptor-like beta-barrel" evidence="13">
    <location>
        <begin position="220"/>
        <end position="764"/>
    </location>
</feature>
<gene>
    <name evidence="15" type="ORF">H7F53_04990</name>
</gene>
<organism evidence="15 16">
    <name type="scientific">Novosphingobium piscinae</name>
    <dbReference type="NCBI Taxonomy" id="1507448"/>
    <lineage>
        <taxon>Bacteria</taxon>
        <taxon>Pseudomonadati</taxon>
        <taxon>Pseudomonadota</taxon>
        <taxon>Alphaproteobacteria</taxon>
        <taxon>Sphingomonadales</taxon>
        <taxon>Sphingomonadaceae</taxon>
        <taxon>Novosphingobium</taxon>
    </lineage>
</organism>
<sequence length="824" mass="86367">MMPVSPPQPLLAGLAAILVLGVAPAVRAADNEADEAETIVVIATPLGEPPQTAASADALAASRAASLAEQLVRTTPGVTVAELQGNPLQPDISFRGFTASPLLGTPQGLSVYLDGVRINQPFGEVVSWDLLPPGAVATLGLASGASPQFGRNALGGALVIQTRDGRSDPGVQLQAGGGSFGRATASATVGGAIGPELDGFVLVDHFREDGWRIASPSRATRGFAKLGWSRGDDRIELSGLHADTDLTGNGLQEQRLLAADRTSIYTAPDTTRNRASLIALKGEHPASAGLTLRGNLFWRRLETTSRNGDVNEEALGENPYQPSAAERAALTAAGLAGFPLAGESQANTPFPRWRCIANALLNDEPNEKCTGLLNRSATVQHELGGGAEIVLDAPLGERAHSLTIGLSYVRSTARFAQSTQFGVIQPDRTVLPVDGPGAFADGTQTSENAFDARVDLHAVTGSLGAYLADSLALTPQLRLELAGRYDRTRVRNRDAITPGGGTGSLDSNPVFARFNPAATLHWEARPGLSLIASWSQASRAPSAIELGCSDPASPCRLPNALAGDPPLRQVIARTAELRIGWTAGGVNLTAALFRTDSHDDIQFVTDQPSGYGYFRNVGLTRRQGFSLEAQATHGALTLQGSYTLLDATYRSAEQVDGSANSSNDAPAPGFAGAIMIRPGDHLPLVPRHTAKAALAWQAASWLRLDLDLLAVSGAFARGNENNRHAPDGIYYLGAGRSAGYAVVNAGLELRPVAGLTLYATVRNLFDARYATAAQLGATAFDAEGRFVARPFAGPVIDGERPRQSSTFLAPGAPRGIEAGLRWRF</sequence>
<dbReference type="GO" id="GO:0009279">
    <property type="term" value="C:cell outer membrane"/>
    <property type="evidence" value="ECO:0007669"/>
    <property type="project" value="UniProtKB-SubCell"/>
</dbReference>
<protein>
    <submittedName>
        <fullName evidence="15">TonB-dependent receptor</fullName>
    </submittedName>
</protein>
<keyword evidence="6 10" id="KW-0798">TonB box</keyword>
<evidence type="ECO:0000256" key="8">
    <source>
        <dbReference type="ARBA" id="ARBA00023237"/>
    </source>
</evidence>
<dbReference type="PROSITE" id="PS00430">
    <property type="entry name" value="TONB_DEPENDENT_REC_1"/>
    <property type="match status" value="1"/>
</dbReference>
<keyword evidence="5 12" id="KW-0732">Signal</keyword>
<dbReference type="Pfam" id="PF07715">
    <property type="entry name" value="Plug"/>
    <property type="match status" value="1"/>
</dbReference>
<comment type="similarity">
    <text evidence="9 11">Belongs to the TonB-dependent receptor family.</text>
</comment>
<keyword evidence="3 9" id="KW-1134">Transmembrane beta strand</keyword>
<accession>A0A7X1FWV6</accession>
<dbReference type="SUPFAM" id="SSF56935">
    <property type="entry name" value="Porins"/>
    <property type="match status" value="1"/>
</dbReference>
<keyword evidence="2 9" id="KW-0813">Transport</keyword>
<dbReference type="Proteomes" id="UP000551327">
    <property type="component" value="Unassembled WGS sequence"/>
</dbReference>
<evidence type="ECO:0000256" key="11">
    <source>
        <dbReference type="RuleBase" id="RU003357"/>
    </source>
</evidence>
<feature type="short sequence motif" description="TonB box" evidence="10">
    <location>
        <begin position="38"/>
        <end position="44"/>
    </location>
</feature>
<evidence type="ECO:0000256" key="5">
    <source>
        <dbReference type="ARBA" id="ARBA00022729"/>
    </source>
</evidence>
<evidence type="ECO:0000313" key="16">
    <source>
        <dbReference type="Proteomes" id="UP000551327"/>
    </source>
</evidence>
<evidence type="ECO:0000259" key="13">
    <source>
        <dbReference type="Pfam" id="PF00593"/>
    </source>
</evidence>
<dbReference type="InterPro" id="IPR039426">
    <property type="entry name" value="TonB-dep_rcpt-like"/>
</dbReference>
<keyword evidence="16" id="KW-1185">Reference proteome</keyword>
<dbReference type="InterPro" id="IPR012910">
    <property type="entry name" value="Plug_dom"/>
</dbReference>
<dbReference type="AlphaFoldDB" id="A0A7X1FWV6"/>
<dbReference type="GO" id="GO:0015344">
    <property type="term" value="F:siderophore uptake transmembrane transporter activity"/>
    <property type="evidence" value="ECO:0007669"/>
    <property type="project" value="TreeGrafter"/>
</dbReference>
<dbReference type="InterPro" id="IPR036942">
    <property type="entry name" value="Beta-barrel_TonB_sf"/>
</dbReference>
<evidence type="ECO:0000256" key="12">
    <source>
        <dbReference type="SAM" id="SignalP"/>
    </source>
</evidence>
<dbReference type="Gene3D" id="2.40.170.20">
    <property type="entry name" value="TonB-dependent receptor, beta-barrel domain"/>
    <property type="match status" value="1"/>
</dbReference>
<evidence type="ECO:0000256" key="10">
    <source>
        <dbReference type="PROSITE-ProRule" id="PRU10143"/>
    </source>
</evidence>
<feature type="chain" id="PRO_5031239066" evidence="12">
    <location>
        <begin position="29"/>
        <end position="824"/>
    </location>
</feature>
<evidence type="ECO:0000256" key="3">
    <source>
        <dbReference type="ARBA" id="ARBA00022452"/>
    </source>
</evidence>
<keyword evidence="8 9" id="KW-0998">Cell outer membrane</keyword>
<evidence type="ECO:0000259" key="14">
    <source>
        <dbReference type="Pfam" id="PF07715"/>
    </source>
</evidence>
<evidence type="ECO:0000313" key="15">
    <source>
        <dbReference type="EMBL" id="MBC2668495.1"/>
    </source>
</evidence>
<proteinExistence type="inferred from homology"/>
<evidence type="ECO:0000256" key="4">
    <source>
        <dbReference type="ARBA" id="ARBA00022692"/>
    </source>
</evidence>
<evidence type="ECO:0000256" key="9">
    <source>
        <dbReference type="PROSITE-ProRule" id="PRU01360"/>
    </source>
</evidence>
<keyword evidence="4 9" id="KW-0812">Transmembrane</keyword>
<name>A0A7X1FWV6_9SPHN</name>
<dbReference type="EMBL" id="JACLAX010000003">
    <property type="protein sequence ID" value="MBC2668495.1"/>
    <property type="molecule type" value="Genomic_DNA"/>
</dbReference>
<evidence type="ECO:0000256" key="6">
    <source>
        <dbReference type="ARBA" id="ARBA00023077"/>
    </source>
</evidence>
<keyword evidence="15" id="KW-0675">Receptor</keyword>
<comment type="caution">
    <text evidence="15">The sequence shown here is derived from an EMBL/GenBank/DDBJ whole genome shotgun (WGS) entry which is preliminary data.</text>
</comment>
<reference evidence="15 16" key="1">
    <citation type="submission" date="2020-08" db="EMBL/GenBank/DDBJ databases">
        <title>The genome sequence of type strain Novosphingobium piscinae KCTC 42194.</title>
        <authorList>
            <person name="Liu Y."/>
        </authorList>
    </citation>
    <scope>NUCLEOTIDE SEQUENCE [LARGE SCALE GENOMIC DNA]</scope>
    <source>
        <strain evidence="15 16">KCTC 42194</strain>
    </source>
</reference>
<feature type="signal peptide" evidence="12">
    <location>
        <begin position="1"/>
        <end position="28"/>
    </location>
</feature>
<dbReference type="InterPro" id="IPR037066">
    <property type="entry name" value="Plug_dom_sf"/>
</dbReference>
<evidence type="ECO:0000256" key="2">
    <source>
        <dbReference type="ARBA" id="ARBA00022448"/>
    </source>
</evidence>
<dbReference type="PANTHER" id="PTHR30069:SF39">
    <property type="entry name" value="BLL6183 PROTEIN"/>
    <property type="match status" value="1"/>
</dbReference>
<dbReference type="PANTHER" id="PTHR30069">
    <property type="entry name" value="TONB-DEPENDENT OUTER MEMBRANE RECEPTOR"/>
    <property type="match status" value="1"/>
</dbReference>
<evidence type="ECO:0000256" key="7">
    <source>
        <dbReference type="ARBA" id="ARBA00023136"/>
    </source>
</evidence>
<dbReference type="InterPro" id="IPR010916">
    <property type="entry name" value="TonB_box_CS"/>
</dbReference>
<dbReference type="Pfam" id="PF00593">
    <property type="entry name" value="TonB_dep_Rec_b-barrel"/>
    <property type="match status" value="1"/>
</dbReference>
<dbReference type="Gene3D" id="2.170.130.10">
    <property type="entry name" value="TonB-dependent receptor, plug domain"/>
    <property type="match status" value="1"/>
</dbReference>
<dbReference type="GO" id="GO:0044718">
    <property type="term" value="P:siderophore transmembrane transport"/>
    <property type="evidence" value="ECO:0007669"/>
    <property type="project" value="TreeGrafter"/>
</dbReference>
<keyword evidence="7 9" id="KW-0472">Membrane</keyword>
<dbReference type="PROSITE" id="PS52016">
    <property type="entry name" value="TONB_DEPENDENT_REC_3"/>
    <property type="match status" value="1"/>
</dbReference>
<evidence type="ECO:0000256" key="1">
    <source>
        <dbReference type="ARBA" id="ARBA00004571"/>
    </source>
</evidence>
<dbReference type="InterPro" id="IPR000531">
    <property type="entry name" value="Beta-barrel_TonB"/>
</dbReference>
<comment type="subcellular location">
    <subcellularLocation>
        <location evidence="1 9">Cell outer membrane</location>
        <topology evidence="1 9">Multi-pass membrane protein</topology>
    </subcellularLocation>
</comment>